<comment type="caution">
    <text evidence="3">The sequence shown here is derived from an EMBL/GenBank/DDBJ whole genome shotgun (WGS) entry which is preliminary data.</text>
</comment>
<dbReference type="OrthoDB" id="295029at2759"/>
<dbReference type="InterPro" id="IPR007587">
    <property type="entry name" value="SAPS"/>
</dbReference>
<protein>
    <submittedName>
        <fullName evidence="3">Protein phosphatase 6, regulatory subunit 3</fullName>
    </submittedName>
</protein>
<dbReference type="AlphaFoldDB" id="A0A0K9PXV7"/>
<dbReference type="GO" id="GO:0019903">
    <property type="term" value="F:protein phosphatase binding"/>
    <property type="evidence" value="ECO:0007669"/>
    <property type="project" value="InterPro"/>
</dbReference>
<evidence type="ECO:0000313" key="3">
    <source>
        <dbReference type="EMBL" id="KMZ73846.1"/>
    </source>
</evidence>
<evidence type="ECO:0000256" key="1">
    <source>
        <dbReference type="ARBA" id="ARBA00006180"/>
    </source>
</evidence>
<feature type="compositionally biased region" description="Polar residues" evidence="2">
    <location>
        <begin position="715"/>
        <end position="733"/>
    </location>
</feature>
<dbReference type="GO" id="GO:0019888">
    <property type="term" value="F:protein phosphatase regulator activity"/>
    <property type="evidence" value="ECO:0000318"/>
    <property type="project" value="GO_Central"/>
</dbReference>
<dbReference type="Proteomes" id="UP000036987">
    <property type="component" value="Unassembled WGS sequence"/>
</dbReference>
<sequence>MFWRMTGLSSVSPIEAILDKEDFTLDELLDEDEIIQECKSLNSRLINFLRESTQVEKLLQYIVEDVSEDAEKKRTFKLPYIACEIFTCEVDVILRTLVENEELMDLLFSFLKPDNPHSMMLAGYFSKVVICLMSRKTVAFMTFIKAHREIIHQMVDLIGITSIMEVLIRLIGADDHMYSNYMDTTPWLEDINILELIVDKLSSSDSPEVHANAAEILCAITRYAPPGLSAKISSPSFVGRLFRHALDESRPKSVLVHSLTICISLLDPKRLVSASYYTFRSHLTHGAPLTVNPATVDGMLESLGDLLKLLNNSSPMSILPTTYGTLQPPLGKHRLKIVEFISVLLTLGNDSAEMELIRLGAINRTLDLFLEYPFNNFLHHHVENIIVSCLERKQSLLTKHLLLECNLINKIHAAEKNSMLVSDLNKTTVATEGKFSPRIGNIGHITRIGNKLVQLCSSNNLIQTHLQESTEWLEFHDVLVNRNALENIYQWVCGRPSGLQDRRDNSDDEDFKVRDHDIPSADILDSDVNMSSLNLGDGNVDSLISNCHWFAVDSNQYDNVNYVLASPIADETDDVVMGKSNELLDTPISRPFSESEEPENAVLVNSSELENSEQLSKLNECEKSHEWVEWRETSGKVDIHDLHPIALPNGIVDGDRGHIVSKKPVASVSSEDESVNKQAEKPRSSNDVEASSCAESVVTQTVSQSAVIQMVSPLDLTSSDDNLNVKQSGCSKQELTEGIKPRENEAQRTITSDV</sequence>
<name>A0A0K9PXV7_ZOSMR</name>
<evidence type="ECO:0000256" key="2">
    <source>
        <dbReference type="SAM" id="MobiDB-lite"/>
    </source>
</evidence>
<gene>
    <name evidence="3" type="ORF">ZOSMA_13G00490</name>
</gene>
<reference evidence="4" key="1">
    <citation type="journal article" date="2016" name="Nature">
        <title>The genome of the seagrass Zostera marina reveals angiosperm adaptation to the sea.</title>
        <authorList>
            <person name="Olsen J.L."/>
            <person name="Rouze P."/>
            <person name="Verhelst B."/>
            <person name="Lin Y.-C."/>
            <person name="Bayer T."/>
            <person name="Collen J."/>
            <person name="Dattolo E."/>
            <person name="De Paoli E."/>
            <person name="Dittami S."/>
            <person name="Maumus F."/>
            <person name="Michel G."/>
            <person name="Kersting A."/>
            <person name="Lauritano C."/>
            <person name="Lohaus R."/>
            <person name="Toepel M."/>
            <person name="Tonon T."/>
            <person name="Vanneste K."/>
            <person name="Amirebrahimi M."/>
            <person name="Brakel J."/>
            <person name="Bostroem C."/>
            <person name="Chovatia M."/>
            <person name="Grimwood J."/>
            <person name="Jenkins J.W."/>
            <person name="Jueterbock A."/>
            <person name="Mraz A."/>
            <person name="Stam W.T."/>
            <person name="Tice H."/>
            <person name="Bornberg-Bauer E."/>
            <person name="Green P.J."/>
            <person name="Pearson G.A."/>
            <person name="Procaccini G."/>
            <person name="Duarte C.M."/>
            <person name="Schmutz J."/>
            <person name="Reusch T.B.H."/>
            <person name="Van de Peer Y."/>
        </authorList>
    </citation>
    <scope>NUCLEOTIDE SEQUENCE [LARGE SCALE GENOMIC DNA]</scope>
    <source>
        <strain evidence="4">cv. Finnish</strain>
    </source>
</reference>
<accession>A0A0K9PXV7</accession>
<dbReference type="SUPFAM" id="SSF48371">
    <property type="entry name" value="ARM repeat"/>
    <property type="match status" value="1"/>
</dbReference>
<feature type="compositionally biased region" description="Basic and acidic residues" evidence="2">
    <location>
        <begin position="674"/>
        <end position="686"/>
    </location>
</feature>
<dbReference type="EMBL" id="LFYR01000514">
    <property type="protein sequence ID" value="KMZ73846.1"/>
    <property type="molecule type" value="Genomic_DNA"/>
</dbReference>
<feature type="region of interest" description="Disordered" evidence="2">
    <location>
        <begin position="663"/>
        <end position="692"/>
    </location>
</feature>
<dbReference type="InterPro" id="IPR016024">
    <property type="entry name" value="ARM-type_fold"/>
</dbReference>
<organism evidence="3 4">
    <name type="scientific">Zostera marina</name>
    <name type="common">Eelgrass</name>
    <dbReference type="NCBI Taxonomy" id="29655"/>
    <lineage>
        <taxon>Eukaryota</taxon>
        <taxon>Viridiplantae</taxon>
        <taxon>Streptophyta</taxon>
        <taxon>Embryophyta</taxon>
        <taxon>Tracheophyta</taxon>
        <taxon>Spermatophyta</taxon>
        <taxon>Magnoliopsida</taxon>
        <taxon>Liliopsida</taxon>
        <taxon>Zosteraceae</taxon>
        <taxon>Zostera</taxon>
    </lineage>
</organism>
<keyword evidence="4" id="KW-1185">Reference proteome</keyword>
<dbReference type="STRING" id="29655.A0A0K9PXV7"/>
<dbReference type="OMA" id="VQNICEL"/>
<feature type="region of interest" description="Disordered" evidence="2">
    <location>
        <begin position="714"/>
        <end position="754"/>
    </location>
</feature>
<evidence type="ECO:0000313" key="4">
    <source>
        <dbReference type="Proteomes" id="UP000036987"/>
    </source>
</evidence>
<dbReference type="PANTHER" id="PTHR12634">
    <property type="entry name" value="SIT4 YEAST -ASSOCIATING PROTEIN-RELATED"/>
    <property type="match status" value="1"/>
</dbReference>
<dbReference type="Pfam" id="PF04499">
    <property type="entry name" value="SAPS"/>
    <property type="match status" value="1"/>
</dbReference>
<feature type="compositionally biased region" description="Basic and acidic residues" evidence="2">
    <location>
        <begin position="734"/>
        <end position="746"/>
    </location>
</feature>
<comment type="similarity">
    <text evidence="1">Belongs to the SAPS family.</text>
</comment>
<proteinExistence type="inferred from homology"/>
<dbReference type="GO" id="GO:0009966">
    <property type="term" value="P:regulation of signal transduction"/>
    <property type="evidence" value="ECO:0000318"/>
    <property type="project" value="GO_Central"/>
</dbReference>
<dbReference type="PANTHER" id="PTHR12634:SF37">
    <property type="entry name" value="SIT4 PHOSPHATASE-ASSOCIATED FAMILY PROTEIN"/>
    <property type="match status" value="1"/>
</dbReference>